<dbReference type="InterPro" id="IPR018746">
    <property type="entry name" value="DUF2298"/>
</dbReference>
<evidence type="ECO:0000313" key="2">
    <source>
        <dbReference type="EMBL" id="TNY33271.1"/>
    </source>
</evidence>
<feature type="transmembrane region" description="Helical" evidence="1">
    <location>
        <begin position="278"/>
        <end position="299"/>
    </location>
</feature>
<feature type="transmembrane region" description="Helical" evidence="1">
    <location>
        <begin position="208"/>
        <end position="230"/>
    </location>
</feature>
<sequence length="659" mass="70494">MIGLDATEWAEVLRWLLWQFAAGILVLPALDRLAPGLGAAGPSVAKILAHVALPFVPWVLSVFGLASFASAGPAIGVLTLALLFTLTREPLPWRRIAVTEALFLLLFLLGLAARLAEPNLNTLEKFTDLGLVQAALRSDHMPPEDLWFAGAAVNYYYVGHAFTALWTRLADVPADHGYQLMMASLFALTGLGVGAVCLLCLRHVPRRLAGLLATIGAALALYAGNLHSFLYDVLRDWMPTAKDSFYYPDSTRFIGFDPDVPDKGFTEFTAYGFRVGDLHAHVIATPVFLLTLVVLFSLARTLPERIEARQVLFFGWLLGLLGVVNSWDFAIAGLIGAMIFAFLVARPGARDRLVAMALGALAVAFATAAPFLAGFDSFGQGVRLVAASSPLWQLGVIYGHALPAIVALLVLLFVIRKPPVGLLFAGILALAAVLLIVIPEALYLKDIYGADYARTNTMFKLSFRAQTLLQIASLVAVGTLAARGTVAAVVGYLVAVPLLLTFAYASWTVRPPSAIGSLDGLAFLGDERSLAEALADLPLAPGEAILEAPGESFTSGSRMSTVAGKPTLIGWRGHELLWRGHMADVDARVALVDRIYREGFTPGTCRLLALFDVRYIVVARAERDRYGAEVADRLATGTVPAAESDAGAILRVLPGPCPG</sequence>
<feature type="transmembrane region" description="Helical" evidence="1">
    <location>
        <begin position="306"/>
        <end position="323"/>
    </location>
</feature>
<evidence type="ECO:0000256" key="1">
    <source>
        <dbReference type="SAM" id="Phobius"/>
    </source>
</evidence>
<dbReference type="PANTHER" id="PTHR10790">
    <property type="entry name" value="TPR-DOMAIN CONTAINING PROTEIN"/>
    <property type="match status" value="1"/>
</dbReference>
<protein>
    <recommendedName>
        <fullName evidence="4">YYY membrane protein</fullName>
    </recommendedName>
</protein>
<dbReference type="OrthoDB" id="5240958at2"/>
<keyword evidence="1" id="KW-1133">Transmembrane helix</keyword>
<feature type="transmembrane region" description="Helical" evidence="1">
    <location>
        <begin position="422"/>
        <end position="443"/>
    </location>
</feature>
<feature type="transmembrane region" description="Helical" evidence="1">
    <location>
        <begin position="395"/>
        <end position="415"/>
    </location>
</feature>
<feature type="transmembrane region" description="Helical" evidence="1">
    <location>
        <begin position="353"/>
        <end position="375"/>
    </location>
</feature>
<keyword evidence="1" id="KW-0472">Membrane</keyword>
<feature type="transmembrane region" description="Helical" evidence="1">
    <location>
        <begin position="178"/>
        <end position="201"/>
    </location>
</feature>
<keyword evidence="3" id="KW-1185">Reference proteome</keyword>
<dbReference type="EMBL" id="VFFF01000001">
    <property type="protein sequence ID" value="TNY33271.1"/>
    <property type="molecule type" value="Genomic_DNA"/>
</dbReference>
<feature type="transmembrane region" description="Helical" evidence="1">
    <location>
        <begin position="463"/>
        <end position="482"/>
    </location>
</feature>
<feature type="transmembrane region" description="Helical" evidence="1">
    <location>
        <begin position="96"/>
        <end position="116"/>
    </location>
</feature>
<evidence type="ECO:0000313" key="3">
    <source>
        <dbReference type="Proteomes" id="UP000314011"/>
    </source>
</evidence>
<dbReference type="Proteomes" id="UP000314011">
    <property type="component" value="Unassembled WGS sequence"/>
</dbReference>
<evidence type="ECO:0008006" key="4">
    <source>
        <dbReference type="Google" id="ProtNLM"/>
    </source>
</evidence>
<feature type="transmembrane region" description="Helical" evidence="1">
    <location>
        <begin position="489"/>
        <end position="507"/>
    </location>
</feature>
<dbReference type="PANTHER" id="PTHR10790:SF51">
    <property type="entry name" value="TETRATRICOPEPTIDE REPEAT PROTEIN"/>
    <property type="match status" value="1"/>
</dbReference>
<comment type="caution">
    <text evidence="2">The sequence shown here is derived from an EMBL/GenBank/DDBJ whole genome shotgun (WGS) entry which is preliminary data.</text>
</comment>
<reference evidence="2 3" key="1">
    <citation type="submission" date="2019-06" db="EMBL/GenBank/DDBJ databases">
        <title>Genome of new Rhodobacteraceae sp. SM1903.</title>
        <authorList>
            <person name="Ren X."/>
        </authorList>
    </citation>
    <scope>NUCLEOTIDE SEQUENCE [LARGE SCALE GENOMIC DNA]</scope>
    <source>
        <strain evidence="2 3">SM1903</strain>
    </source>
</reference>
<proteinExistence type="predicted"/>
<feature type="transmembrane region" description="Helical" evidence="1">
    <location>
        <begin position="12"/>
        <end position="30"/>
    </location>
</feature>
<feature type="transmembrane region" description="Helical" evidence="1">
    <location>
        <begin position="329"/>
        <end position="346"/>
    </location>
</feature>
<gene>
    <name evidence="2" type="ORF">FHY64_08350</name>
</gene>
<dbReference type="AlphaFoldDB" id="A0A5C5GHA3"/>
<keyword evidence="1" id="KW-0812">Transmembrane</keyword>
<feature type="transmembrane region" description="Helical" evidence="1">
    <location>
        <begin position="62"/>
        <end position="84"/>
    </location>
</feature>
<organism evidence="2 3">
    <name type="scientific">Pelagovum pacificum</name>
    <dbReference type="NCBI Taxonomy" id="2588711"/>
    <lineage>
        <taxon>Bacteria</taxon>
        <taxon>Pseudomonadati</taxon>
        <taxon>Pseudomonadota</taxon>
        <taxon>Alphaproteobacteria</taxon>
        <taxon>Rhodobacterales</taxon>
        <taxon>Paracoccaceae</taxon>
        <taxon>Pelagovum</taxon>
    </lineage>
</organism>
<accession>A0A5C5GHA3</accession>
<name>A0A5C5GHA3_9RHOB</name>
<dbReference type="Pfam" id="PF10060">
    <property type="entry name" value="DUF2298"/>
    <property type="match status" value="1"/>
</dbReference>
<dbReference type="RefSeq" id="WP_140193958.1">
    <property type="nucleotide sequence ID" value="NZ_CP065915.1"/>
</dbReference>